<feature type="region of interest" description="Disordered" evidence="1">
    <location>
        <begin position="26"/>
        <end position="73"/>
    </location>
</feature>
<feature type="compositionally biased region" description="Basic and acidic residues" evidence="1">
    <location>
        <begin position="35"/>
        <end position="49"/>
    </location>
</feature>
<feature type="transmembrane region" description="Helical" evidence="2">
    <location>
        <begin position="104"/>
        <end position="121"/>
    </location>
</feature>
<evidence type="ECO:0000256" key="2">
    <source>
        <dbReference type="SAM" id="Phobius"/>
    </source>
</evidence>
<keyword evidence="2" id="KW-0472">Membrane</keyword>
<evidence type="ECO:0000256" key="1">
    <source>
        <dbReference type="SAM" id="MobiDB-lite"/>
    </source>
</evidence>
<dbReference type="EMBL" id="OOIN01000035">
    <property type="protein sequence ID" value="SPO30898.1"/>
    <property type="molecule type" value="Genomic_DNA"/>
</dbReference>
<accession>A0A5C3EK48</accession>
<evidence type="ECO:0000313" key="3">
    <source>
        <dbReference type="EMBL" id="SPO30898.1"/>
    </source>
</evidence>
<feature type="region of interest" description="Disordered" evidence="1">
    <location>
        <begin position="367"/>
        <end position="435"/>
    </location>
</feature>
<sequence length="791" mass="84978">MTTDTVPLPLDDFEYLVTSRALTASDNMSTPHTGSVEHPDWQPSHHDDDAILPMQSLNSDHPPSNLKPCTSSSASSPSSAAFIPTLSATSPETFITTFKRQSGHFFLIILPLSLVMGVITADMSNLDFVHLVELKVPVPIDDMTLPTTNVLNNNLLRWTLLQSAYLLPIMLFAGAIMVLEFVLLVGRLRPSRLADGLCSTLVVTVLVVGIMTLLNAFVATSVVGVIFTRMCASLFVCSALGLIAQAVELLPAQIHGSHQNRSTVLPAATGFDTIMFATVYGLGTAFASCSTFAGYQLANLLQRNGVSFQGISHGPTQGFRGIFLLEGLFILALAPVIAILLFLSRRLRRRNTLDSSTSIDTTALHGLHPLPRISEDPPDINQLKTTHTFQSSIKSNPAAPPDSKPIITTTSEPDKSISINDNDNDNDGEEDCKNENPMFASLRRFSSYCASPLANVAILNRNNGDGGVSSVAANIRTLQRFHSGFGLWVSSILRRIMVYIYGRMGVDSGAFDLISAGTSSRETFICGVLIVSNTVIVQLAVISLIAPLNAPDAVQAMAKDGVKVVPTLPGLPTLAGGVSGAISSVLWSIWATKSSTRGVGAHNRVQQWKDKPWWVPTLLTSCLVITLFGLALAVVASIMVPQGDCDAWIIYLATTVTYAGSIPQLPLALLQIYTVLDAELGRNPPFSPFTPLQASSEVAVQPADRARFAARTASPSVQAVKWERIGVMISTLTTIAGSELLTAWVFLMPDAAQKAFLFTSVVLAVGGCVWLMFRHTWPLRRSRKVAAGRGG</sequence>
<organism evidence="3 4">
    <name type="scientific">Ustilago trichophora</name>
    <dbReference type="NCBI Taxonomy" id="86804"/>
    <lineage>
        <taxon>Eukaryota</taxon>
        <taxon>Fungi</taxon>
        <taxon>Dikarya</taxon>
        <taxon>Basidiomycota</taxon>
        <taxon>Ustilaginomycotina</taxon>
        <taxon>Ustilaginomycetes</taxon>
        <taxon>Ustilaginales</taxon>
        <taxon>Ustilaginaceae</taxon>
        <taxon>Ustilago</taxon>
    </lineage>
</organism>
<feature type="compositionally biased region" description="Polar residues" evidence="1">
    <location>
        <begin position="55"/>
        <end position="70"/>
    </location>
</feature>
<gene>
    <name evidence="3" type="ORF">UTRI_10258</name>
</gene>
<feature type="transmembrane region" description="Helical" evidence="2">
    <location>
        <begin position="197"/>
        <end position="226"/>
    </location>
</feature>
<keyword evidence="2" id="KW-0812">Transmembrane</keyword>
<keyword evidence="4" id="KW-1185">Reference proteome</keyword>
<feature type="transmembrane region" description="Helical" evidence="2">
    <location>
        <begin position="273"/>
        <end position="298"/>
    </location>
</feature>
<dbReference type="AlphaFoldDB" id="A0A5C3EK48"/>
<feature type="transmembrane region" description="Helical" evidence="2">
    <location>
        <begin position="165"/>
        <end position="185"/>
    </location>
</feature>
<feature type="compositionally biased region" description="Acidic residues" evidence="1">
    <location>
        <begin position="422"/>
        <end position="432"/>
    </location>
</feature>
<reference evidence="3 4" key="1">
    <citation type="submission" date="2018-03" db="EMBL/GenBank/DDBJ databases">
        <authorList>
            <person name="Guldener U."/>
        </authorList>
    </citation>
    <scope>NUCLEOTIDE SEQUENCE [LARGE SCALE GENOMIC DNA]</scope>
    <source>
        <strain evidence="3 4">NBRC100155</strain>
    </source>
</reference>
<feature type="transmembrane region" description="Helical" evidence="2">
    <location>
        <begin position="232"/>
        <end position="252"/>
    </location>
</feature>
<feature type="transmembrane region" description="Helical" evidence="2">
    <location>
        <begin position="725"/>
        <end position="749"/>
    </location>
</feature>
<feature type="transmembrane region" description="Helical" evidence="2">
    <location>
        <begin position="613"/>
        <end position="636"/>
    </location>
</feature>
<feature type="transmembrane region" description="Helical" evidence="2">
    <location>
        <begin position="570"/>
        <end position="592"/>
    </location>
</feature>
<dbReference type="OrthoDB" id="2553005at2759"/>
<dbReference type="Proteomes" id="UP000324022">
    <property type="component" value="Unassembled WGS sequence"/>
</dbReference>
<feature type="transmembrane region" description="Helical" evidence="2">
    <location>
        <begin position="524"/>
        <end position="550"/>
    </location>
</feature>
<evidence type="ECO:0000313" key="4">
    <source>
        <dbReference type="Proteomes" id="UP000324022"/>
    </source>
</evidence>
<keyword evidence="2" id="KW-1133">Transmembrane helix</keyword>
<proteinExistence type="predicted"/>
<protein>
    <submittedName>
        <fullName evidence="3">Uncharacterized protein</fullName>
    </submittedName>
</protein>
<feature type="transmembrane region" description="Helical" evidence="2">
    <location>
        <begin position="648"/>
        <end position="673"/>
    </location>
</feature>
<feature type="transmembrane region" description="Helical" evidence="2">
    <location>
        <begin position="755"/>
        <end position="773"/>
    </location>
</feature>
<name>A0A5C3EK48_9BASI</name>
<feature type="transmembrane region" description="Helical" evidence="2">
    <location>
        <begin position="318"/>
        <end position="343"/>
    </location>
</feature>
<feature type="compositionally biased region" description="Polar residues" evidence="1">
    <location>
        <begin position="382"/>
        <end position="395"/>
    </location>
</feature>